<dbReference type="NCBIfam" id="TIGR02001">
    <property type="entry name" value="gcw_chp"/>
    <property type="match status" value="1"/>
</dbReference>
<feature type="chain" id="PRO_5028842104" description="Porin" evidence="1">
    <location>
        <begin position="25"/>
        <end position="235"/>
    </location>
</feature>
<dbReference type="EMBL" id="CP060731">
    <property type="protein sequence ID" value="QNN79478.1"/>
    <property type="molecule type" value="Genomic_DNA"/>
</dbReference>
<dbReference type="RefSeq" id="WP_187574560.1">
    <property type="nucleotide sequence ID" value="NZ_CP060731.1"/>
</dbReference>
<evidence type="ECO:0008006" key="4">
    <source>
        <dbReference type="Google" id="ProtNLM"/>
    </source>
</evidence>
<keyword evidence="1" id="KW-0732">Signal</keyword>
<dbReference type="Pfam" id="PF09694">
    <property type="entry name" value="Gcw_chp"/>
    <property type="match status" value="1"/>
</dbReference>
<dbReference type="GeneID" id="81471066"/>
<accession>A0A7G9THA3</accession>
<reference evidence="2 3" key="1">
    <citation type="submission" date="2020-08" db="EMBL/GenBank/DDBJ databases">
        <title>Streptomycin Non-resistant strain, P. mexicana.</title>
        <authorList>
            <person name="Ganesh-Kumar S."/>
            <person name="Zhe T."/>
            <person name="Yu Z."/>
            <person name="Min Y."/>
        </authorList>
    </citation>
    <scope>NUCLEOTIDE SEQUENCE [LARGE SCALE GENOMIC DNA]</scope>
    <source>
        <strain evidence="2 3">GTZY2</strain>
    </source>
</reference>
<dbReference type="InterPro" id="IPR010239">
    <property type="entry name" value="CHP02001"/>
</dbReference>
<dbReference type="AlphaFoldDB" id="A0A7G9THA3"/>
<proteinExistence type="predicted"/>
<organism evidence="2 3">
    <name type="scientific">Pseudoxanthomonas mexicana</name>
    <dbReference type="NCBI Taxonomy" id="128785"/>
    <lineage>
        <taxon>Bacteria</taxon>
        <taxon>Pseudomonadati</taxon>
        <taxon>Pseudomonadota</taxon>
        <taxon>Gammaproteobacteria</taxon>
        <taxon>Lysobacterales</taxon>
        <taxon>Lysobacteraceae</taxon>
        <taxon>Pseudoxanthomonas</taxon>
    </lineage>
</organism>
<sequence length="235" mass="25633">MKPVKLATALATALLLSLPMSAFAQEAEEEESPISWSLAATSDYVFRGVSQNDESPAGQAGITYTAPLGLYAGTWASQVDFDTSKPDFEVDFFVGYNVDITDSVNFDVMVNRYVYPEAAASSYTELITKTSFLENYSATVAYTDDVYGLDEESWYYALGASYDLPKDFSVALNVGHTTFDSTLPYDDYTDYGVSFSKSFGMVTASLGYVGTDSHGNVNYGDWADDRVVFTLSVGN</sequence>
<feature type="signal peptide" evidence="1">
    <location>
        <begin position="1"/>
        <end position="24"/>
    </location>
</feature>
<evidence type="ECO:0000313" key="2">
    <source>
        <dbReference type="EMBL" id="QNN79478.1"/>
    </source>
</evidence>
<gene>
    <name evidence="2" type="ORF">IAE60_08805</name>
</gene>
<dbReference type="Proteomes" id="UP000515838">
    <property type="component" value="Chromosome"/>
</dbReference>
<evidence type="ECO:0000256" key="1">
    <source>
        <dbReference type="SAM" id="SignalP"/>
    </source>
</evidence>
<protein>
    <recommendedName>
        <fullName evidence="4">Porin</fullName>
    </recommendedName>
</protein>
<name>A0A7G9THA3_PSEMX</name>
<evidence type="ECO:0000313" key="3">
    <source>
        <dbReference type="Proteomes" id="UP000515838"/>
    </source>
</evidence>